<evidence type="ECO:0000313" key="7">
    <source>
        <dbReference type="EMBL" id="VEI76443.1"/>
    </source>
</evidence>
<dbReference type="NCBIfam" id="TIGR00176">
    <property type="entry name" value="mobB"/>
    <property type="match status" value="1"/>
</dbReference>
<dbReference type="GO" id="GO:0006777">
    <property type="term" value="P:Mo-molybdopterin cofactor biosynthetic process"/>
    <property type="evidence" value="ECO:0007669"/>
    <property type="project" value="UniProtKB-KW"/>
</dbReference>
<sequence>MEEKISAVILAGGLARRMNGVEKGLQLLNQKPLISHLLARLSPQIEDIWLNINRSVEQYQQLYPELPYYQDSLPDFQGPLSGMLAGFERIESDYLLFVPCDTPFIPTQLLHKLHTALRINQAQIAYAHDGDRPHPTVALVHRSVAEKLRAYLASGERRLLWFFQTQKSVAVDFSAYKAAFRNFNCLEDLTTFNPYPIKTLAMTGYSGTGKTTLLEKLIPKLTACGIRVGLIKHSHHNVDIDKKGKDSYRLREAGANPTMVVCDERWALMTETKQETETQQAVEFSQLIAKFDPETVDLVLVEGFKHETMPKIQLHRKEIEKPLPDLDEWTIATATDYPLERENRLDINDIEQLADFIRHWLEASKEPAN</sequence>
<dbReference type="Gene3D" id="3.90.550.10">
    <property type="entry name" value="Spore Coat Polysaccharide Biosynthesis Protein SpsA, Chain A"/>
    <property type="match status" value="1"/>
</dbReference>
<dbReference type="Gene3D" id="3.40.50.300">
    <property type="entry name" value="P-loop containing nucleotide triphosphate hydrolases"/>
    <property type="match status" value="1"/>
</dbReference>
<dbReference type="HAMAP" id="MF_00316">
    <property type="entry name" value="MobA"/>
    <property type="match status" value="1"/>
</dbReference>
<comment type="function">
    <text evidence="4">Transfers a GMP moiety from GTP to Mo-molybdopterin (Mo-MPT) cofactor (Moco or molybdenum cofactor) to form Mo-molybdopterin guanine dinucleotide (Mo-MGD) cofactor.</text>
</comment>
<dbReference type="EC" id="2.7.7.77" evidence="4"/>
<dbReference type="InterPro" id="IPR052539">
    <property type="entry name" value="MGD_biosynthesis_adapter"/>
</dbReference>
<dbReference type="CDD" id="cd03116">
    <property type="entry name" value="MobB"/>
    <property type="match status" value="1"/>
</dbReference>
<keyword evidence="4" id="KW-0547">Nucleotide-binding</keyword>
<name>A0A3S5BAJ1_MANHA</name>
<dbReference type="SUPFAM" id="SSF52540">
    <property type="entry name" value="P-loop containing nucleoside triphosphate hydrolases"/>
    <property type="match status" value="1"/>
</dbReference>
<evidence type="ECO:0000259" key="5">
    <source>
        <dbReference type="Pfam" id="PF03205"/>
    </source>
</evidence>
<dbReference type="InterPro" id="IPR004435">
    <property type="entry name" value="MobB_dom"/>
</dbReference>
<organism evidence="7 8">
    <name type="scientific">Mannheimia haemolytica</name>
    <name type="common">Pasteurella haemolytica</name>
    <dbReference type="NCBI Taxonomy" id="75985"/>
    <lineage>
        <taxon>Bacteria</taxon>
        <taxon>Pseudomonadati</taxon>
        <taxon>Pseudomonadota</taxon>
        <taxon>Gammaproteobacteria</taxon>
        <taxon>Pasteurellales</taxon>
        <taxon>Pasteurellaceae</taxon>
        <taxon>Mannheimia</taxon>
    </lineage>
</organism>
<comment type="cofactor">
    <cofactor evidence="4">
        <name>Mg(2+)</name>
        <dbReference type="ChEBI" id="CHEBI:18420"/>
    </cofactor>
</comment>
<comment type="similarity">
    <text evidence="4">Belongs to the MobA family.</text>
</comment>
<keyword evidence="2 4" id="KW-0342">GTP-binding</keyword>
<comment type="subunit">
    <text evidence="4">Monomer.</text>
</comment>
<dbReference type="CDD" id="cd02503">
    <property type="entry name" value="MobA"/>
    <property type="match status" value="1"/>
</dbReference>
<dbReference type="PANTHER" id="PTHR40072">
    <property type="entry name" value="MOLYBDOPTERIN-GUANINE DINUCLEOTIDE BIOSYNTHESIS ADAPTER PROTEIN-RELATED"/>
    <property type="match status" value="1"/>
</dbReference>
<evidence type="ECO:0000256" key="1">
    <source>
        <dbReference type="ARBA" id="ARBA00022842"/>
    </source>
</evidence>
<dbReference type="InterPro" id="IPR027417">
    <property type="entry name" value="P-loop_NTPase"/>
</dbReference>
<evidence type="ECO:0000259" key="6">
    <source>
        <dbReference type="Pfam" id="PF12804"/>
    </source>
</evidence>
<keyword evidence="3 4" id="KW-0501">Molybdenum cofactor biosynthesis</keyword>
<accession>A0A3S5BAJ1</accession>
<protein>
    <recommendedName>
        <fullName evidence="4">Molybdenum cofactor guanylyltransferase</fullName>
        <shortName evidence="4">MoCo guanylyltransferase</shortName>
        <ecNumber evidence="4">2.7.7.77</ecNumber>
    </recommendedName>
    <alternativeName>
        <fullName evidence="4">GTP:molybdopterin guanylyltransferase</fullName>
    </alternativeName>
    <alternativeName>
        <fullName evidence="4">Mo-MPT guanylyltransferase</fullName>
    </alternativeName>
    <alternativeName>
        <fullName evidence="4">Molybdopterin guanylyltransferase</fullName>
    </alternativeName>
    <alternativeName>
        <fullName evidence="4">Molybdopterin-guanine dinucleotide synthase</fullName>
        <shortName evidence="4">MGD synthase</shortName>
    </alternativeName>
</protein>
<dbReference type="Pfam" id="PF03205">
    <property type="entry name" value="MobB"/>
    <property type="match status" value="1"/>
</dbReference>
<feature type="domain" description="Molybdopterin-guanine dinucleotide biosynthesis protein B (MobB)" evidence="5">
    <location>
        <begin position="200"/>
        <end position="336"/>
    </location>
</feature>
<evidence type="ECO:0000256" key="4">
    <source>
        <dbReference type="HAMAP-Rule" id="MF_00316"/>
    </source>
</evidence>
<feature type="binding site" evidence="4">
    <location>
        <position position="71"/>
    </location>
    <ligand>
        <name>GTP</name>
        <dbReference type="ChEBI" id="CHEBI:37565"/>
    </ligand>
</feature>
<evidence type="ECO:0000256" key="3">
    <source>
        <dbReference type="ARBA" id="ARBA00023150"/>
    </source>
</evidence>
<dbReference type="InterPro" id="IPR025877">
    <property type="entry name" value="MobA-like_NTP_Trfase"/>
</dbReference>
<dbReference type="PANTHER" id="PTHR40072:SF1">
    <property type="entry name" value="MOLYBDOPTERIN-GUANINE DINUCLEOTIDE BIOSYNTHESIS ADAPTER PROTEIN"/>
    <property type="match status" value="1"/>
</dbReference>
<dbReference type="AlphaFoldDB" id="A0A3S5BAJ1"/>
<dbReference type="GO" id="GO:0005525">
    <property type="term" value="F:GTP binding"/>
    <property type="evidence" value="ECO:0007669"/>
    <property type="project" value="UniProtKB-UniRule"/>
</dbReference>
<feature type="binding site" evidence="4">
    <location>
        <position position="51"/>
    </location>
    <ligand>
        <name>GTP</name>
        <dbReference type="ChEBI" id="CHEBI:37565"/>
    </ligand>
</feature>
<evidence type="ECO:0000256" key="2">
    <source>
        <dbReference type="ARBA" id="ARBA00023134"/>
    </source>
</evidence>
<keyword evidence="1 4" id="KW-0460">Magnesium</keyword>
<reference evidence="7" key="1">
    <citation type="submission" date="2018-12" db="EMBL/GenBank/DDBJ databases">
        <authorList>
            <consortium name="Pathogen Informatics"/>
        </authorList>
    </citation>
    <scope>NUCLEOTIDE SEQUENCE [LARGE SCALE GENOMIC DNA]</scope>
    <source>
        <strain evidence="7">NCTC10643</strain>
    </source>
</reference>
<gene>
    <name evidence="7" type="primary">mobB</name>
    <name evidence="4" type="synonym">mobA</name>
    <name evidence="7" type="ORF">NCTC10643_00855</name>
</gene>
<feature type="binding site" evidence="4">
    <location>
        <position position="101"/>
    </location>
    <ligand>
        <name>GTP</name>
        <dbReference type="ChEBI" id="CHEBI:37565"/>
    </ligand>
</feature>
<dbReference type="Proteomes" id="UP000271188">
    <property type="component" value="Chromosome"/>
</dbReference>
<dbReference type="InterPro" id="IPR013482">
    <property type="entry name" value="Molybde_CF_guanTrfase"/>
</dbReference>
<dbReference type="NCBIfam" id="TIGR02665">
    <property type="entry name" value="molyb_mobA"/>
    <property type="match status" value="1"/>
</dbReference>
<feature type="binding site" evidence="4">
    <location>
        <position position="23"/>
    </location>
    <ligand>
        <name>GTP</name>
        <dbReference type="ChEBI" id="CHEBI:37565"/>
    </ligand>
</feature>
<dbReference type="EMBL" id="LR134495">
    <property type="protein sequence ID" value="VEI76443.1"/>
    <property type="molecule type" value="Genomic_DNA"/>
</dbReference>
<comment type="catalytic activity">
    <reaction evidence="4">
        <text>Mo-molybdopterin + GTP + H(+) = Mo-molybdopterin guanine dinucleotide + diphosphate</text>
        <dbReference type="Rhea" id="RHEA:34243"/>
        <dbReference type="ChEBI" id="CHEBI:15378"/>
        <dbReference type="ChEBI" id="CHEBI:33019"/>
        <dbReference type="ChEBI" id="CHEBI:37565"/>
        <dbReference type="ChEBI" id="CHEBI:71302"/>
        <dbReference type="ChEBI" id="CHEBI:71310"/>
        <dbReference type="EC" id="2.7.7.77"/>
    </reaction>
</comment>
<feature type="binding site" evidence="4">
    <location>
        <begin position="10"/>
        <end position="12"/>
    </location>
    <ligand>
        <name>GTP</name>
        <dbReference type="ChEBI" id="CHEBI:37565"/>
    </ligand>
</feature>
<evidence type="ECO:0000313" key="8">
    <source>
        <dbReference type="Proteomes" id="UP000271188"/>
    </source>
</evidence>
<dbReference type="GO" id="GO:0005737">
    <property type="term" value="C:cytoplasm"/>
    <property type="evidence" value="ECO:0007669"/>
    <property type="project" value="UniProtKB-SubCell"/>
</dbReference>
<proteinExistence type="inferred from homology"/>
<feature type="domain" description="MobA-like NTP transferase" evidence="6">
    <location>
        <begin position="7"/>
        <end position="160"/>
    </location>
</feature>
<comment type="subcellular location">
    <subcellularLocation>
        <location evidence="4">Cytoplasm</location>
    </subcellularLocation>
</comment>
<dbReference type="SUPFAM" id="SSF53448">
    <property type="entry name" value="Nucleotide-diphospho-sugar transferases"/>
    <property type="match status" value="1"/>
</dbReference>
<dbReference type="RefSeq" id="WP_126301638.1">
    <property type="nucleotide sequence ID" value="NZ_LR134495.1"/>
</dbReference>
<dbReference type="GO" id="GO:0046872">
    <property type="term" value="F:metal ion binding"/>
    <property type="evidence" value="ECO:0007669"/>
    <property type="project" value="UniProtKB-KW"/>
</dbReference>
<keyword evidence="4" id="KW-0963">Cytoplasm</keyword>
<dbReference type="Pfam" id="PF12804">
    <property type="entry name" value="NTP_transf_3"/>
    <property type="match status" value="1"/>
</dbReference>
<keyword evidence="4" id="KW-0808">Transferase</keyword>
<dbReference type="GO" id="GO:0061603">
    <property type="term" value="F:molybdenum cofactor guanylyltransferase activity"/>
    <property type="evidence" value="ECO:0007669"/>
    <property type="project" value="UniProtKB-EC"/>
</dbReference>
<keyword evidence="4" id="KW-0479">Metal-binding</keyword>
<dbReference type="NCBIfam" id="NF008021">
    <property type="entry name" value="PRK10751.1"/>
    <property type="match status" value="1"/>
</dbReference>
<dbReference type="NCBIfam" id="NF011057">
    <property type="entry name" value="PRK14489.1-2"/>
    <property type="match status" value="1"/>
</dbReference>
<comment type="domain">
    <text evidence="4">The N-terminal domain determines nucleotide recognition and specific binding, while the C-terminal domain determines the specific binding to the target protein.</text>
</comment>
<dbReference type="InterPro" id="IPR029044">
    <property type="entry name" value="Nucleotide-diphossugar_trans"/>
</dbReference>
<feature type="binding site" evidence="4">
    <location>
        <position position="101"/>
    </location>
    <ligand>
        <name>Mg(2+)</name>
        <dbReference type="ChEBI" id="CHEBI:18420"/>
    </ligand>
</feature>